<protein>
    <recommendedName>
        <fullName evidence="10 11">DNA polymerase I</fullName>
        <ecNumber evidence="10 11">2.7.7.7</ecNumber>
    </recommendedName>
</protein>
<evidence type="ECO:0000256" key="6">
    <source>
        <dbReference type="ARBA" id="ARBA00022932"/>
    </source>
</evidence>
<dbReference type="SUPFAM" id="SSF88723">
    <property type="entry name" value="PIN domain-like"/>
    <property type="match status" value="1"/>
</dbReference>
<evidence type="ECO:0000256" key="1">
    <source>
        <dbReference type="ARBA" id="ARBA00007705"/>
    </source>
</evidence>
<dbReference type="Gene3D" id="3.30.70.370">
    <property type="match status" value="1"/>
</dbReference>
<dbReference type="CDD" id="cd08637">
    <property type="entry name" value="DNA_pol_A_pol_I_C"/>
    <property type="match status" value="1"/>
</dbReference>
<dbReference type="GO" id="GO:0006261">
    <property type="term" value="P:DNA-templated DNA replication"/>
    <property type="evidence" value="ECO:0007669"/>
    <property type="project" value="UniProtKB-UniRule"/>
</dbReference>
<evidence type="ECO:0000256" key="10">
    <source>
        <dbReference type="NCBIfam" id="TIGR00593"/>
    </source>
</evidence>
<comment type="catalytic activity">
    <reaction evidence="9 11">
        <text>DNA(n) + a 2'-deoxyribonucleoside 5'-triphosphate = DNA(n+1) + diphosphate</text>
        <dbReference type="Rhea" id="RHEA:22508"/>
        <dbReference type="Rhea" id="RHEA-COMP:17339"/>
        <dbReference type="Rhea" id="RHEA-COMP:17340"/>
        <dbReference type="ChEBI" id="CHEBI:33019"/>
        <dbReference type="ChEBI" id="CHEBI:61560"/>
        <dbReference type="ChEBI" id="CHEBI:173112"/>
        <dbReference type="EC" id="2.7.7.7"/>
    </reaction>
</comment>
<dbReference type="PRINTS" id="PR00868">
    <property type="entry name" value="DNAPOLI"/>
</dbReference>
<proteinExistence type="inferred from homology"/>
<dbReference type="CDD" id="cd06140">
    <property type="entry name" value="DNA_polA_I_Bacillus_like_exo"/>
    <property type="match status" value="1"/>
</dbReference>
<keyword evidence="11" id="KW-0269">Exonuclease</keyword>
<dbReference type="Pfam" id="PF22619">
    <property type="entry name" value="DNA_polI_exo1"/>
    <property type="match status" value="1"/>
</dbReference>
<dbReference type="EMBL" id="MGJM01000014">
    <property type="protein sequence ID" value="OGN06416.1"/>
    <property type="molecule type" value="Genomic_DNA"/>
</dbReference>
<dbReference type="PANTHER" id="PTHR10133:SF27">
    <property type="entry name" value="DNA POLYMERASE NU"/>
    <property type="match status" value="1"/>
</dbReference>
<dbReference type="InterPro" id="IPR012337">
    <property type="entry name" value="RNaseH-like_sf"/>
</dbReference>
<comment type="caution">
    <text evidence="15">The sequence shown here is derived from an EMBL/GenBank/DDBJ whole genome shotgun (WGS) entry which is preliminary data.</text>
</comment>
<dbReference type="InterPro" id="IPR002298">
    <property type="entry name" value="DNA_polymerase_A"/>
</dbReference>
<evidence type="ECO:0000313" key="15">
    <source>
        <dbReference type="EMBL" id="OGN06416.1"/>
    </source>
</evidence>
<dbReference type="Gene3D" id="3.40.50.1010">
    <property type="entry name" value="5'-nuclease"/>
    <property type="match status" value="1"/>
</dbReference>
<dbReference type="SUPFAM" id="SSF47807">
    <property type="entry name" value="5' to 3' exonuclease, C-terminal subdomain"/>
    <property type="match status" value="1"/>
</dbReference>
<dbReference type="CDD" id="cd09859">
    <property type="entry name" value="PIN_53EXO"/>
    <property type="match status" value="1"/>
</dbReference>
<dbReference type="AlphaFoldDB" id="A0A1F8F2F6"/>
<dbReference type="SUPFAM" id="SSF53098">
    <property type="entry name" value="Ribonuclease H-like"/>
    <property type="match status" value="1"/>
</dbReference>
<dbReference type="CDD" id="cd09898">
    <property type="entry name" value="H3TH_53EXO"/>
    <property type="match status" value="1"/>
</dbReference>
<comment type="similarity">
    <text evidence="1 11">Belongs to the DNA polymerase type-A family.</text>
</comment>
<dbReference type="InterPro" id="IPR054690">
    <property type="entry name" value="DNA_polI_exonuclease"/>
</dbReference>
<keyword evidence="11" id="KW-0540">Nuclease</keyword>
<dbReference type="Pfam" id="PF02739">
    <property type="entry name" value="5_3_exonuc_N"/>
    <property type="match status" value="1"/>
</dbReference>
<keyword evidence="11" id="KW-0378">Hydrolase</keyword>
<keyword evidence="2 11" id="KW-0808">Transferase</keyword>
<feature type="coiled-coil region" evidence="12">
    <location>
        <begin position="502"/>
        <end position="529"/>
    </location>
</feature>
<dbReference type="Pfam" id="PF01367">
    <property type="entry name" value="5_3_exonuc"/>
    <property type="match status" value="1"/>
</dbReference>
<dbReference type="InterPro" id="IPR002421">
    <property type="entry name" value="5-3_exonuclease"/>
</dbReference>
<dbReference type="Pfam" id="PF00476">
    <property type="entry name" value="DNA_pol_A"/>
    <property type="match status" value="1"/>
</dbReference>
<evidence type="ECO:0000256" key="5">
    <source>
        <dbReference type="ARBA" id="ARBA00022763"/>
    </source>
</evidence>
<evidence type="ECO:0000256" key="3">
    <source>
        <dbReference type="ARBA" id="ARBA00022695"/>
    </source>
</evidence>
<feature type="domain" description="DNA-directed DNA polymerase family A palm" evidence="14">
    <location>
        <begin position="643"/>
        <end position="851"/>
    </location>
</feature>
<evidence type="ECO:0000256" key="4">
    <source>
        <dbReference type="ARBA" id="ARBA00022705"/>
    </source>
</evidence>
<dbReference type="SMART" id="SM00475">
    <property type="entry name" value="53EXOc"/>
    <property type="match status" value="1"/>
</dbReference>
<dbReference type="NCBIfam" id="NF004397">
    <property type="entry name" value="PRK05755.1"/>
    <property type="match status" value="1"/>
</dbReference>
<dbReference type="GO" id="GO:0003677">
    <property type="term" value="F:DNA binding"/>
    <property type="evidence" value="ECO:0007669"/>
    <property type="project" value="UniProtKB-UniRule"/>
</dbReference>
<dbReference type="InterPro" id="IPR036279">
    <property type="entry name" value="5-3_exonuclease_C_sf"/>
</dbReference>
<dbReference type="FunFam" id="1.10.150.20:FF:000002">
    <property type="entry name" value="DNA polymerase I"/>
    <property type="match status" value="1"/>
</dbReference>
<evidence type="ECO:0000259" key="14">
    <source>
        <dbReference type="SMART" id="SM00482"/>
    </source>
</evidence>
<dbReference type="GO" id="GO:0006302">
    <property type="term" value="P:double-strand break repair"/>
    <property type="evidence" value="ECO:0007669"/>
    <property type="project" value="TreeGrafter"/>
</dbReference>
<dbReference type="InterPro" id="IPR020045">
    <property type="entry name" value="DNA_polI_H3TH"/>
</dbReference>
<dbReference type="PANTHER" id="PTHR10133">
    <property type="entry name" value="DNA POLYMERASE I"/>
    <property type="match status" value="1"/>
</dbReference>
<keyword evidence="7 11" id="KW-0238">DNA-binding</keyword>
<evidence type="ECO:0000256" key="12">
    <source>
        <dbReference type="SAM" id="Coils"/>
    </source>
</evidence>
<dbReference type="Proteomes" id="UP000177605">
    <property type="component" value="Unassembled WGS sequence"/>
</dbReference>
<keyword evidence="12" id="KW-0175">Coiled coil</keyword>
<dbReference type="NCBIfam" id="TIGR00593">
    <property type="entry name" value="pola"/>
    <property type="match status" value="1"/>
</dbReference>
<keyword evidence="3 11" id="KW-0548">Nucleotidyltransferase</keyword>
<dbReference type="SMART" id="SM00279">
    <property type="entry name" value="HhH2"/>
    <property type="match status" value="1"/>
</dbReference>
<evidence type="ECO:0000256" key="2">
    <source>
        <dbReference type="ARBA" id="ARBA00022679"/>
    </source>
</evidence>
<keyword evidence="5 11" id="KW-0227">DNA damage</keyword>
<accession>A0A1F8F2F6</accession>
<dbReference type="InterPro" id="IPR043502">
    <property type="entry name" value="DNA/RNA_pol_sf"/>
</dbReference>
<dbReference type="EC" id="2.7.7.7" evidence="10 11"/>
<evidence type="ECO:0000256" key="7">
    <source>
        <dbReference type="ARBA" id="ARBA00023125"/>
    </source>
</evidence>
<name>A0A1F8F2F6_9BACT</name>
<dbReference type="Gene3D" id="1.10.150.20">
    <property type="entry name" value="5' to 3' exonuclease, C-terminal subdomain"/>
    <property type="match status" value="2"/>
</dbReference>
<evidence type="ECO:0000256" key="9">
    <source>
        <dbReference type="ARBA" id="ARBA00049244"/>
    </source>
</evidence>
<comment type="function">
    <text evidence="11">In addition to polymerase activity, this DNA polymerase exhibits 5'-3' exonuclease activity.</text>
</comment>
<evidence type="ECO:0000256" key="8">
    <source>
        <dbReference type="ARBA" id="ARBA00023204"/>
    </source>
</evidence>
<evidence type="ECO:0000259" key="13">
    <source>
        <dbReference type="SMART" id="SM00475"/>
    </source>
</evidence>
<dbReference type="InterPro" id="IPR018320">
    <property type="entry name" value="DNA_polymerase_1"/>
</dbReference>
<sequence>MPKLVLIDGNALVHRAFHALPPTLNSPQGVPTNAIYGFVSVLIKMIKDLKPEYIAATFDLAGPTFRHEEFADYKIHRVKAPDELYLQMPYIKEILALFGIPIFEKAGFEADDLIGSLAENTRVKENLQIVIMTGDLDTLQLIEDDKVVVWTLRKGVSDTFMYNEKEVKKRYGLKPAQLLDFKGLKGDPSDNIPGVPGIGEKTAAVLIQKFRTLEKLYQEITKPDKQAKKTKIKPPLTAKLIEKLLDNKDQAFFSKKLATIIRDVEFDFDFDKTEWRKHTEREKLEKALKDLALFSLVKRLADIDEPSDKLKPGPVSLFETDQTGGSKLLATEKEAGDALKAIRHKDEIVLDVQNGLVLLGDGKEEIFGFPETVLDDGEMSGRFKEILEDKKIKKIGHDIKMICHWALERRIRIRGFSFDTKLAAYLINSERRDFSLERIYYSELNSDMDPEPLKRIAAIAELKRKLQPKIEKFELDQVLKGIELPLSPILAAMEHIGIKVNREALAELSKAVNKELETLEEEIAKLAGGKFNISSPKQLSVVLFDPPPAGLGLKAKIRKTGKGALSTAVGELEKLVDAHPIVALIMKHRELQKLKTTYIEPFPGLIKKDGRMHTTYNQTGAATGRLSSQDPNLQNIPVRTEMGQKFREAFIAEKGYALLSIDYNQLELRIAAHISGDKKMTETFKKREDIHTRTAAEIFDVKPDDVTPNMRRDAKALNFGVLYGMGVLGFQRTSGVSRDQAREFIQRYMREFSGVAEYIEKTRKLAHRQGYVATIFGRWRLVPEINSSMPQMVSQAERIAVNSPIQGTAADMIKIAMNRIGDFIEENYGPDDVRMLLQVHDELLFEIKTDLIKKVEPQLREMMENVIDLNVPITADSKVGKNWSEMRSLSADVSEQ</sequence>
<dbReference type="Gene3D" id="3.30.420.10">
    <property type="entry name" value="Ribonuclease H-like superfamily/Ribonuclease H"/>
    <property type="match status" value="1"/>
</dbReference>
<reference evidence="15 16" key="1">
    <citation type="journal article" date="2016" name="Nat. Commun.">
        <title>Thousands of microbial genomes shed light on interconnected biogeochemical processes in an aquifer system.</title>
        <authorList>
            <person name="Anantharaman K."/>
            <person name="Brown C.T."/>
            <person name="Hug L.A."/>
            <person name="Sharon I."/>
            <person name="Castelle C.J."/>
            <person name="Probst A.J."/>
            <person name="Thomas B.C."/>
            <person name="Singh A."/>
            <person name="Wilkins M.J."/>
            <person name="Karaoz U."/>
            <person name="Brodie E.L."/>
            <person name="Williams K.H."/>
            <person name="Hubbard S.S."/>
            <person name="Banfield J.F."/>
        </authorList>
    </citation>
    <scope>NUCLEOTIDE SEQUENCE [LARGE SCALE GENOMIC DNA]</scope>
</reference>
<dbReference type="Gene3D" id="1.20.1060.10">
    <property type="entry name" value="Taq DNA Polymerase, Chain T, domain 4"/>
    <property type="match status" value="1"/>
</dbReference>
<keyword evidence="8 11" id="KW-0234">DNA repair</keyword>
<evidence type="ECO:0000256" key="11">
    <source>
        <dbReference type="RuleBase" id="RU004460"/>
    </source>
</evidence>
<dbReference type="InterPro" id="IPR036397">
    <property type="entry name" value="RNaseH_sf"/>
</dbReference>
<dbReference type="InterPro" id="IPR008918">
    <property type="entry name" value="HhH2"/>
</dbReference>
<feature type="domain" description="5'-3' exonuclease" evidence="13">
    <location>
        <begin position="2"/>
        <end position="276"/>
    </location>
</feature>
<dbReference type="SMART" id="SM00482">
    <property type="entry name" value="POLAc"/>
    <property type="match status" value="1"/>
</dbReference>
<dbReference type="GO" id="GO:0003887">
    <property type="term" value="F:DNA-directed DNA polymerase activity"/>
    <property type="evidence" value="ECO:0007669"/>
    <property type="project" value="UniProtKB-UniRule"/>
</dbReference>
<dbReference type="InterPro" id="IPR029060">
    <property type="entry name" value="PIN-like_dom_sf"/>
</dbReference>
<evidence type="ECO:0000313" key="16">
    <source>
        <dbReference type="Proteomes" id="UP000177605"/>
    </source>
</evidence>
<organism evidence="15 16">
    <name type="scientific">Candidatus Yanofskybacteria bacterium RIFCSPHIGHO2_01_FULL_48_25b</name>
    <dbReference type="NCBI Taxonomy" id="1802672"/>
    <lineage>
        <taxon>Bacteria</taxon>
        <taxon>Candidatus Yanofskyibacteriota</taxon>
    </lineage>
</organism>
<dbReference type="FunFam" id="1.10.150.20:FF:000003">
    <property type="entry name" value="DNA polymerase I"/>
    <property type="match status" value="1"/>
</dbReference>
<gene>
    <name evidence="11" type="primary">polA</name>
    <name evidence="15" type="ORF">A2669_01470</name>
</gene>
<dbReference type="GO" id="GO:0008409">
    <property type="term" value="F:5'-3' exonuclease activity"/>
    <property type="evidence" value="ECO:0007669"/>
    <property type="project" value="UniProtKB-UniRule"/>
</dbReference>
<keyword evidence="6 11" id="KW-0239">DNA-directed DNA polymerase</keyword>
<keyword evidence="4 11" id="KW-0235">DNA replication</keyword>
<dbReference type="SUPFAM" id="SSF56672">
    <property type="entry name" value="DNA/RNA polymerases"/>
    <property type="match status" value="1"/>
</dbReference>
<dbReference type="FunFam" id="1.20.1060.10:FF:000001">
    <property type="entry name" value="DNA polymerase I"/>
    <property type="match status" value="1"/>
</dbReference>
<dbReference type="InterPro" id="IPR020046">
    <property type="entry name" value="5-3_exonucl_a-hlix_arch_N"/>
</dbReference>
<dbReference type="InterPro" id="IPR001098">
    <property type="entry name" value="DNA-dir_DNA_pol_A_palm_dom"/>
</dbReference>